<dbReference type="Proteomes" id="UP000419743">
    <property type="component" value="Unassembled WGS sequence"/>
</dbReference>
<dbReference type="InterPro" id="IPR055170">
    <property type="entry name" value="GFO_IDH_MocA-like_dom"/>
</dbReference>
<dbReference type="RefSeq" id="WP_156740832.1">
    <property type="nucleotide sequence ID" value="NZ_CACRYJ010000028.1"/>
</dbReference>
<keyword evidence="1" id="KW-0520">NAD</keyword>
<dbReference type="SUPFAM" id="SSF55347">
    <property type="entry name" value="Glyceraldehyde-3-phosphate dehydrogenase-like, C-terminal domain"/>
    <property type="match status" value="1"/>
</dbReference>
<dbReference type="PANTHER" id="PTHR43377">
    <property type="entry name" value="BILIVERDIN REDUCTASE A"/>
    <property type="match status" value="1"/>
</dbReference>
<gene>
    <name evidence="5" type="primary">afr_9</name>
    <name evidence="5" type="ORF">HALOF300_02031</name>
</gene>
<protein>
    <submittedName>
        <fullName evidence="5">1,5-anhydro-D-fructose reductase</fullName>
        <ecNumber evidence="5">1.1.1.292</ecNumber>
    </submittedName>
</protein>
<evidence type="ECO:0000256" key="1">
    <source>
        <dbReference type="ARBA" id="ARBA00023027"/>
    </source>
</evidence>
<dbReference type="InterPro" id="IPR051450">
    <property type="entry name" value="Gfo/Idh/MocA_Oxidoreductases"/>
</dbReference>
<feature type="region of interest" description="Disordered" evidence="2">
    <location>
        <begin position="317"/>
        <end position="336"/>
    </location>
</feature>
<accession>A0A7M4DIS8</accession>
<dbReference type="PANTHER" id="PTHR43377:SF1">
    <property type="entry name" value="BILIVERDIN REDUCTASE A"/>
    <property type="match status" value="1"/>
</dbReference>
<evidence type="ECO:0000313" key="6">
    <source>
        <dbReference type="Proteomes" id="UP000419743"/>
    </source>
</evidence>
<proteinExistence type="predicted"/>
<name>A0A7M4DIS8_9MICO</name>
<evidence type="ECO:0000256" key="2">
    <source>
        <dbReference type="SAM" id="MobiDB-lite"/>
    </source>
</evidence>
<reference evidence="5 6" key="1">
    <citation type="submission" date="2019-11" db="EMBL/GenBank/DDBJ databases">
        <authorList>
            <person name="Criscuolo A."/>
        </authorList>
    </citation>
    <scope>NUCLEOTIDE SEQUENCE [LARGE SCALE GENOMIC DNA]</scope>
    <source>
        <strain evidence="5">CIP111667</strain>
    </source>
</reference>
<keyword evidence="5" id="KW-0560">Oxidoreductase</keyword>
<comment type="caution">
    <text evidence="5">The sequence shown here is derived from an EMBL/GenBank/DDBJ whole genome shotgun (WGS) entry which is preliminary data.</text>
</comment>
<dbReference type="EC" id="1.1.1.292" evidence="5"/>
<evidence type="ECO:0000259" key="3">
    <source>
        <dbReference type="Pfam" id="PF01408"/>
    </source>
</evidence>
<evidence type="ECO:0000259" key="4">
    <source>
        <dbReference type="Pfam" id="PF22725"/>
    </source>
</evidence>
<dbReference type="InterPro" id="IPR000683">
    <property type="entry name" value="Gfo/Idh/MocA-like_OxRdtase_N"/>
</dbReference>
<feature type="domain" description="GFO/IDH/MocA-like oxidoreductase" evidence="4">
    <location>
        <begin position="124"/>
        <end position="242"/>
    </location>
</feature>
<dbReference type="Gene3D" id="3.40.50.720">
    <property type="entry name" value="NAD(P)-binding Rossmann-like Domain"/>
    <property type="match status" value="1"/>
</dbReference>
<dbReference type="Gene3D" id="3.30.360.10">
    <property type="entry name" value="Dihydrodipicolinate Reductase, domain 2"/>
    <property type="match status" value="1"/>
</dbReference>
<dbReference type="Pfam" id="PF22725">
    <property type="entry name" value="GFO_IDH_MocA_C3"/>
    <property type="match status" value="1"/>
</dbReference>
<feature type="domain" description="Gfo/Idh/MocA-like oxidoreductase N-terminal" evidence="3">
    <location>
        <begin position="5"/>
        <end position="116"/>
    </location>
</feature>
<sequence>MSAPRVGLIGAGGISGVHAAGWQALGADVVVHSEHGGQALADRFGFRTADTLADLWPQVDLVDIVTPTSTHAELALAAIGAGKHVVCEKPLARTSAEATAVVEAAEAAGVRLFPAHVVRYFPEYAAARAAIRAGRIGTVAVARFRRMSAAPKADWFFDEARSGGIVLDQMIHDLDQAEWLAGPVSRVFARSTARAGDGGRVASAAVTLTHGSGAISHVYGVWGHPGLPFTSSFEIAGDGGLLRYDMARADSARVHLGGPANAGGYLPAPNPSMSPYTAELADFWAAISTGAEASVSGVDGVRAVAIAEAVLASAASGEVVELPTEPTEPSTEGSLR</sequence>
<dbReference type="EMBL" id="CACRYJ010000028">
    <property type="protein sequence ID" value="VZO36891.1"/>
    <property type="molecule type" value="Genomic_DNA"/>
</dbReference>
<dbReference type="Pfam" id="PF01408">
    <property type="entry name" value="GFO_IDH_MocA"/>
    <property type="match status" value="1"/>
</dbReference>
<dbReference type="AlphaFoldDB" id="A0A7M4DIS8"/>
<dbReference type="GO" id="GO:0000166">
    <property type="term" value="F:nucleotide binding"/>
    <property type="evidence" value="ECO:0007669"/>
    <property type="project" value="InterPro"/>
</dbReference>
<organism evidence="5 6">
    <name type="scientific">Occultella aeris</name>
    <dbReference type="NCBI Taxonomy" id="2761496"/>
    <lineage>
        <taxon>Bacteria</taxon>
        <taxon>Bacillati</taxon>
        <taxon>Actinomycetota</taxon>
        <taxon>Actinomycetes</taxon>
        <taxon>Micrococcales</taxon>
        <taxon>Ruaniaceae</taxon>
        <taxon>Occultella</taxon>
    </lineage>
</organism>
<dbReference type="InterPro" id="IPR036291">
    <property type="entry name" value="NAD(P)-bd_dom_sf"/>
</dbReference>
<evidence type="ECO:0000313" key="5">
    <source>
        <dbReference type="EMBL" id="VZO36891.1"/>
    </source>
</evidence>
<keyword evidence="6" id="KW-1185">Reference proteome</keyword>
<dbReference type="SUPFAM" id="SSF51735">
    <property type="entry name" value="NAD(P)-binding Rossmann-fold domains"/>
    <property type="match status" value="1"/>
</dbReference>
<dbReference type="GO" id="GO:0033712">
    <property type="term" value="F:1,5-anhydro-D-fructose reductase (1,5-anhydro-D-mannitol-forming) activity"/>
    <property type="evidence" value="ECO:0007669"/>
    <property type="project" value="UniProtKB-EC"/>
</dbReference>